<dbReference type="InterPro" id="IPR046357">
    <property type="entry name" value="PPIase_dom_sf"/>
</dbReference>
<keyword evidence="1 7" id="KW-0732">Signal</keyword>
<dbReference type="InterPro" id="IPR015391">
    <property type="entry name" value="SurA_N"/>
</dbReference>
<dbReference type="Gene3D" id="3.10.50.40">
    <property type="match status" value="2"/>
</dbReference>
<comment type="function">
    <text evidence="7">Chaperone involved in the correct folding and assembly of outer membrane proteins. Recognizes specific patterns of aromatic residues and the orientation of their side chains, which are found more frequently in integral outer membrane proteins. May act in both early periplasmic and late outer membrane-associated steps of protein maturation.</text>
</comment>
<dbReference type="PANTHER" id="PTHR47637:SF1">
    <property type="entry name" value="CHAPERONE SURA"/>
    <property type="match status" value="1"/>
</dbReference>
<dbReference type="GO" id="GO:0006457">
    <property type="term" value="P:protein folding"/>
    <property type="evidence" value="ECO:0007669"/>
    <property type="project" value="UniProtKB-UniRule"/>
</dbReference>
<dbReference type="GO" id="GO:0050821">
    <property type="term" value="P:protein stabilization"/>
    <property type="evidence" value="ECO:0007669"/>
    <property type="project" value="InterPro"/>
</dbReference>
<evidence type="ECO:0000256" key="6">
    <source>
        <dbReference type="ARBA" id="ARBA00023235"/>
    </source>
</evidence>
<dbReference type="HAMAP" id="MF_01183">
    <property type="entry name" value="Chaperone_SurA"/>
    <property type="match status" value="1"/>
</dbReference>
<dbReference type="EC" id="5.2.1.8" evidence="7"/>
<keyword evidence="3 7" id="KW-0574">Periplasm</keyword>
<reference evidence="9 10" key="1">
    <citation type="submission" date="2018-02" db="EMBL/GenBank/DDBJ databases">
        <title>Subsurface microbial communities from deep shales in Ohio and West Virginia, USA.</title>
        <authorList>
            <person name="Wrighton K."/>
        </authorList>
    </citation>
    <scope>NUCLEOTIDE SEQUENCE [LARGE SCALE GENOMIC DNA]</scope>
    <source>
        <strain evidence="9 10">OWC-DMM</strain>
    </source>
</reference>
<dbReference type="InterPro" id="IPR027304">
    <property type="entry name" value="Trigger_fact/SurA_dom_sf"/>
</dbReference>
<feature type="domain" description="PpiC" evidence="8">
    <location>
        <begin position="287"/>
        <end position="386"/>
    </location>
</feature>
<dbReference type="GO" id="GO:0003755">
    <property type="term" value="F:peptidyl-prolyl cis-trans isomerase activity"/>
    <property type="evidence" value="ECO:0007669"/>
    <property type="project" value="UniProtKB-UniRule"/>
</dbReference>
<dbReference type="PROSITE" id="PS50198">
    <property type="entry name" value="PPIC_PPIASE_2"/>
    <property type="match status" value="2"/>
</dbReference>
<dbReference type="GO" id="GO:0042277">
    <property type="term" value="F:peptide binding"/>
    <property type="evidence" value="ECO:0007669"/>
    <property type="project" value="InterPro"/>
</dbReference>
<dbReference type="InterPro" id="IPR000297">
    <property type="entry name" value="PPIase_PpiC"/>
</dbReference>
<evidence type="ECO:0000313" key="9">
    <source>
        <dbReference type="EMBL" id="PPK75310.1"/>
    </source>
</evidence>
<keyword evidence="6 7" id="KW-0413">Isomerase</keyword>
<dbReference type="SUPFAM" id="SSF109998">
    <property type="entry name" value="Triger factor/SurA peptide-binding domain-like"/>
    <property type="match status" value="1"/>
</dbReference>
<dbReference type="GO" id="GO:0051082">
    <property type="term" value="F:unfolded protein binding"/>
    <property type="evidence" value="ECO:0007669"/>
    <property type="project" value="UniProtKB-UniRule"/>
</dbReference>
<dbReference type="GO" id="GO:0030288">
    <property type="term" value="C:outer membrane-bounded periplasmic space"/>
    <property type="evidence" value="ECO:0007669"/>
    <property type="project" value="InterPro"/>
</dbReference>
<evidence type="ECO:0000256" key="3">
    <source>
        <dbReference type="ARBA" id="ARBA00022764"/>
    </source>
</evidence>
<evidence type="ECO:0000256" key="5">
    <source>
        <dbReference type="ARBA" id="ARBA00023186"/>
    </source>
</evidence>
<evidence type="ECO:0000256" key="2">
    <source>
        <dbReference type="ARBA" id="ARBA00022737"/>
    </source>
</evidence>
<comment type="caution">
    <text evidence="9">The sequence shown here is derived from an EMBL/GenBank/DDBJ whole genome shotgun (WGS) entry which is preliminary data.</text>
</comment>
<protein>
    <recommendedName>
        <fullName evidence="7">Chaperone SurA</fullName>
    </recommendedName>
    <alternativeName>
        <fullName evidence="7">Peptidyl-prolyl cis-trans isomerase SurA</fullName>
        <shortName evidence="7">PPIase SurA</shortName>
        <ecNumber evidence="7">5.2.1.8</ecNumber>
    </alternativeName>
    <alternativeName>
        <fullName evidence="7">Rotamase SurA</fullName>
    </alternativeName>
</protein>
<proteinExistence type="inferred from homology"/>
<keyword evidence="2 7" id="KW-0677">Repeat</keyword>
<gene>
    <name evidence="7" type="primary">surA</name>
    <name evidence="9" type="ORF">B0F87_106158</name>
</gene>
<comment type="subcellular location">
    <subcellularLocation>
        <location evidence="7">Periplasm</location>
    </subcellularLocation>
    <text evidence="7">Is capable of associating with the outer membrane.</text>
</comment>
<sequence length="434" mass="48918" precursor="true">MIKQENIKRTIVVALLCNLLFGSFLVHAEVLDTIIAVVEEDVILERELQKEVAVIEQRIQQSNAAIPPAYVLRKQVLEKMIVDKLQRQLAEKAGITVSEEMLNSSAADIARRNNMDIEQFRAELEGQGISYQSFLDNMRNEIIINQLRGREIGGRIKVTDREVEHYMETQDKIGEESTQYHLGHILIAVKEGASSTEIQKAMSKAEGIVSNLRGGQDFSQTAISDSDDANALKGGDLGWRTLSEIPTLFVNEIRQMKQGDVSEPIRSPSGFHIVKMLELKGTDNHMITKTKVRHILIKTNELVDDAEANKRLLALKARIADGDDFAALARAHSDDKGSALKGGSLDWVGPGDLVKPFEEAMVKLGINEVSDPVQTQFGWHIIQVLGRENKDDSSEFKKNLVREAIRKRKIEEETELWVRRLRDEAFVEIYQDRL</sequence>
<dbReference type="Pfam" id="PF13616">
    <property type="entry name" value="Rotamase_3"/>
    <property type="match status" value="1"/>
</dbReference>
<dbReference type="EMBL" id="PTIZ01000006">
    <property type="protein sequence ID" value="PPK75310.1"/>
    <property type="molecule type" value="Genomic_DNA"/>
</dbReference>
<feature type="signal peptide" evidence="7">
    <location>
        <begin position="1"/>
        <end position="28"/>
    </location>
</feature>
<dbReference type="SUPFAM" id="SSF54534">
    <property type="entry name" value="FKBP-like"/>
    <property type="match status" value="2"/>
</dbReference>
<accession>A0A2S6HCY4</accession>
<dbReference type="PANTHER" id="PTHR47637">
    <property type="entry name" value="CHAPERONE SURA"/>
    <property type="match status" value="1"/>
</dbReference>
<dbReference type="Proteomes" id="UP000240010">
    <property type="component" value="Unassembled WGS sequence"/>
</dbReference>
<dbReference type="Gene3D" id="1.10.4030.10">
    <property type="entry name" value="Porin chaperone SurA, peptide-binding domain"/>
    <property type="match status" value="1"/>
</dbReference>
<feature type="chain" id="PRO_5015791845" description="Chaperone SurA" evidence="7">
    <location>
        <begin position="29"/>
        <end position="434"/>
    </location>
</feature>
<evidence type="ECO:0000256" key="7">
    <source>
        <dbReference type="HAMAP-Rule" id="MF_01183"/>
    </source>
</evidence>
<organism evidence="9 10">
    <name type="scientific">Methylobacter tundripaludum</name>
    <dbReference type="NCBI Taxonomy" id="173365"/>
    <lineage>
        <taxon>Bacteria</taxon>
        <taxon>Pseudomonadati</taxon>
        <taxon>Pseudomonadota</taxon>
        <taxon>Gammaproteobacteria</taxon>
        <taxon>Methylococcales</taxon>
        <taxon>Methylococcaceae</taxon>
        <taxon>Methylobacter</taxon>
    </lineage>
</organism>
<feature type="domain" description="PpiC" evidence="8">
    <location>
        <begin position="177"/>
        <end position="278"/>
    </location>
</feature>
<keyword evidence="5 7" id="KW-0143">Chaperone</keyword>
<name>A0A2S6HCY4_9GAMM</name>
<dbReference type="GO" id="GO:0043165">
    <property type="term" value="P:Gram-negative-bacterium-type cell outer membrane assembly"/>
    <property type="evidence" value="ECO:0007669"/>
    <property type="project" value="InterPro"/>
</dbReference>
<dbReference type="AlphaFoldDB" id="A0A2S6HCY4"/>
<dbReference type="InterPro" id="IPR050280">
    <property type="entry name" value="OMP_Chaperone_SurA"/>
</dbReference>
<comment type="catalytic activity">
    <reaction evidence="7">
        <text>[protein]-peptidylproline (omega=180) = [protein]-peptidylproline (omega=0)</text>
        <dbReference type="Rhea" id="RHEA:16237"/>
        <dbReference type="Rhea" id="RHEA-COMP:10747"/>
        <dbReference type="Rhea" id="RHEA-COMP:10748"/>
        <dbReference type="ChEBI" id="CHEBI:83833"/>
        <dbReference type="ChEBI" id="CHEBI:83834"/>
        <dbReference type="EC" id="5.2.1.8"/>
    </reaction>
</comment>
<dbReference type="Pfam" id="PF00639">
    <property type="entry name" value="Rotamase"/>
    <property type="match status" value="1"/>
</dbReference>
<comment type="domain">
    <text evidence="7">The PPIase activity resides only in the second parvulin domain. The N-terminal region and the C-terminal tail are necessary and sufficient for the chaperone activity of SurA. The PPIase activity is dispensable for SurA to function as a chaperone. The N-terminal region and the C-terminal tail are also required for porin recognition.</text>
</comment>
<evidence type="ECO:0000256" key="4">
    <source>
        <dbReference type="ARBA" id="ARBA00023110"/>
    </source>
</evidence>
<evidence type="ECO:0000313" key="10">
    <source>
        <dbReference type="Proteomes" id="UP000240010"/>
    </source>
</evidence>
<keyword evidence="4 7" id="KW-0697">Rotamase</keyword>
<dbReference type="InterPro" id="IPR023034">
    <property type="entry name" value="PPIase_SurA"/>
</dbReference>
<evidence type="ECO:0000259" key="8">
    <source>
        <dbReference type="PROSITE" id="PS50198"/>
    </source>
</evidence>
<dbReference type="RefSeq" id="WP_104429167.1">
    <property type="nucleotide sequence ID" value="NZ_PTIZ01000006.1"/>
</dbReference>
<dbReference type="Pfam" id="PF09312">
    <property type="entry name" value="SurA_N"/>
    <property type="match status" value="1"/>
</dbReference>
<evidence type="ECO:0000256" key="1">
    <source>
        <dbReference type="ARBA" id="ARBA00022729"/>
    </source>
</evidence>